<evidence type="ECO:0000313" key="5">
    <source>
        <dbReference type="EMBL" id="GMM38337.1"/>
    </source>
</evidence>
<evidence type="ECO:0000256" key="4">
    <source>
        <dbReference type="SAM" id="SignalP"/>
    </source>
</evidence>
<feature type="region of interest" description="Disordered" evidence="3">
    <location>
        <begin position="314"/>
        <end position="335"/>
    </location>
</feature>
<dbReference type="AlphaFoldDB" id="A0AAV5QTV7"/>
<dbReference type="InterPro" id="IPR025928">
    <property type="entry name" value="Flocculin_t3_rpt"/>
</dbReference>
<reference evidence="5 6" key="1">
    <citation type="journal article" date="2023" name="Elife">
        <title>Identification of key yeast species and microbe-microbe interactions impacting larval growth of Drosophila in the wild.</title>
        <authorList>
            <person name="Mure A."/>
            <person name="Sugiura Y."/>
            <person name="Maeda R."/>
            <person name="Honda K."/>
            <person name="Sakurai N."/>
            <person name="Takahashi Y."/>
            <person name="Watada M."/>
            <person name="Katoh T."/>
            <person name="Gotoh A."/>
            <person name="Gotoh Y."/>
            <person name="Taniguchi I."/>
            <person name="Nakamura K."/>
            <person name="Hayashi T."/>
            <person name="Katayama T."/>
            <person name="Uemura T."/>
            <person name="Hattori Y."/>
        </authorList>
    </citation>
    <scope>NUCLEOTIDE SEQUENCE [LARGE SCALE GENOMIC DNA]</scope>
    <source>
        <strain evidence="5 6">SC-9</strain>
    </source>
</reference>
<proteinExistence type="predicted"/>
<feature type="chain" id="PRO_5043809005" evidence="4">
    <location>
        <begin position="24"/>
        <end position="483"/>
    </location>
</feature>
<dbReference type="RefSeq" id="XP_064855333.1">
    <property type="nucleotide sequence ID" value="XM_064999261.1"/>
</dbReference>
<dbReference type="GeneID" id="90076326"/>
<keyword evidence="1 4" id="KW-0732">Signal</keyword>
<protein>
    <submittedName>
        <fullName evidence="5">Uncharacterized protein</fullName>
    </submittedName>
</protein>
<gene>
    <name evidence="5" type="ORF">DASC09_056760</name>
</gene>
<evidence type="ECO:0000256" key="2">
    <source>
        <dbReference type="ARBA" id="ARBA00023180"/>
    </source>
</evidence>
<evidence type="ECO:0000256" key="3">
    <source>
        <dbReference type="SAM" id="MobiDB-lite"/>
    </source>
</evidence>
<organism evidence="5 6">
    <name type="scientific">Saccharomycopsis crataegensis</name>
    <dbReference type="NCBI Taxonomy" id="43959"/>
    <lineage>
        <taxon>Eukaryota</taxon>
        <taxon>Fungi</taxon>
        <taxon>Dikarya</taxon>
        <taxon>Ascomycota</taxon>
        <taxon>Saccharomycotina</taxon>
        <taxon>Saccharomycetes</taxon>
        <taxon>Saccharomycopsidaceae</taxon>
        <taxon>Saccharomycopsis</taxon>
    </lineage>
</organism>
<feature type="signal peptide" evidence="4">
    <location>
        <begin position="1"/>
        <end position="23"/>
    </location>
</feature>
<sequence>MMMKLNNIWRTLYLFAVAAQASSNTTTSALTYGNAVEPVSTSTFSSSSSSSSKLIDGIQMKAIAHTYTAVPTGTVTQTLGTSSTSHVESSSSGTVFVVTETLEGTITSYTTTCPLSGLKTSSTSVSSSTTRPSTTTTASSSISVTVITDTISGVVTSYTTTCPLSGHTTSTTSAGVTVVTDTISGVVTSYTTTCPLSGRTSSLSSTISPITTSSLVSTTGSSSMLILTSTAYISEYSTDYVTITSCVNNACSTLTSKSTITHVRTSYTTYCPLSDSSKFSSSLEAHGSTMWNHTTSATTTSAYTTGTVSQTSTSSVNAHASTSAPTSSAGIDSTTTATTTTTSVIKKSSAAAITTSVNNESPVSNGGDVSVFTSNGEVYIISYTTSLIQGTNYIQTTKTLSNTDNVPTYLPPTVASSVTTTSSATYSSSYSHSSTLDATASFAVFNSSSSSNATIQYFGGGSQISMRYEILGLVFIGIAFFSM</sequence>
<keyword evidence="2" id="KW-0325">Glycoprotein</keyword>
<name>A0AAV5QTV7_9ASCO</name>
<dbReference type="EMBL" id="BTFZ01000019">
    <property type="protein sequence ID" value="GMM38337.1"/>
    <property type="molecule type" value="Genomic_DNA"/>
</dbReference>
<evidence type="ECO:0000256" key="1">
    <source>
        <dbReference type="ARBA" id="ARBA00022729"/>
    </source>
</evidence>
<dbReference type="Proteomes" id="UP001360560">
    <property type="component" value="Unassembled WGS sequence"/>
</dbReference>
<keyword evidence="6" id="KW-1185">Reference proteome</keyword>
<accession>A0AAV5QTV7</accession>
<dbReference type="Pfam" id="PF13928">
    <property type="entry name" value="Flocculin_t3"/>
    <property type="match status" value="2"/>
</dbReference>
<evidence type="ECO:0000313" key="6">
    <source>
        <dbReference type="Proteomes" id="UP001360560"/>
    </source>
</evidence>
<comment type="caution">
    <text evidence="5">The sequence shown here is derived from an EMBL/GenBank/DDBJ whole genome shotgun (WGS) entry which is preliminary data.</text>
</comment>